<sequence length="55" mass="5740">ALALTGVAVGACAFGAAALRGGAVSAREWRALPGGGVWAARLRRWRLIPPAERER</sequence>
<gene>
    <name evidence="1" type="ORF">IDH41_29260</name>
</gene>
<comment type="caution">
    <text evidence="1">The sequence shown here is derived from an EMBL/GenBank/DDBJ whole genome shotgun (WGS) entry which is preliminary data.</text>
</comment>
<keyword evidence="2" id="KW-1185">Reference proteome</keyword>
<evidence type="ECO:0000313" key="2">
    <source>
        <dbReference type="Proteomes" id="UP000632125"/>
    </source>
</evidence>
<organism evidence="1 2">
    <name type="scientific">Paenibacillus arenilitoris</name>
    <dbReference type="NCBI Taxonomy" id="2772299"/>
    <lineage>
        <taxon>Bacteria</taxon>
        <taxon>Bacillati</taxon>
        <taxon>Bacillota</taxon>
        <taxon>Bacilli</taxon>
        <taxon>Bacillales</taxon>
        <taxon>Paenibacillaceae</taxon>
        <taxon>Paenibacillus</taxon>
    </lineage>
</organism>
<evidence type="ECO:0000313" key="1">
    <source>
        <dbReference type="EMBL" id="MBD2872662.1"/>
    </source>
</evidence>
<dbReference type="EMBL" id="JACXIY010000054">
    <property type="protein sequence ID" value="MBD2872662.1"/>
    <property type="molecule type" value="Genomic_DNA"/>
</dbReference>
<dbReference type="Proteomes" id="UP000632125">
    <property type="component" value="Unassembled WGS sequence"/>
</dbReference>
<accession>A0A927CT07</accession>
<dbReference type="AlphaFoldDB" id="A0A927CT07"/>
<protein>
    <submittedName>
        <fullName evidence="1">Uncharacterized protein</fullName>
    </submittedName>
</protein>
<name>A0A927CT07_9BACL</name>
<proteinExistence type="predicted"/>
<reference evidence="1" key="1">
    <citation type="submission" date="2020-09" db="EMBL/GenBank/DDBJ databases">
        <title>A novel bacterium of genus Paenibacillus, isolated from South China Sea.</title>
        <authorList>
            <person name="Huang H."/>
            <person name="Mo K."/>
            <person name="Hu Y."/>
        </authorList>
    </citation>
    <scope>NUCLEOTIDE SEQUENCE</scope>
    <source>
        <strain evidence="1">IB182493</strain>
    </source>
</reference>
<feature type="non-terminal residue" evidence="1">
    <location>
        <position position="1"/>
    </location>
</feature>